<name>A0AAW8CVG4_9BURK</name>
<evidence type="ECO:0000313" key="4">
    <source>
        <dbReference type="Proteomes" id="UP001242045"/>
    </source>
</evidence>
<gene>
    <name evidence="3" type="ORF">J2W31_001628</name>
</gene>
<comment type="caution">
    <text evidence="3">The sequence shown here is derived from an EMBL/GenBank/DDBJ whole genome shotgun (WGS) entry which is preliminary data.</text>
</comment>
<dbReference type="RefSeq" id="WP_307684410.1">
    <property type="nucleotide sequence ID" value="NZ_JAUSRD010000003.1"/>
</dbReference>
<dbReference type="Proteomes" id="UP001242045">
    <property type="component" value="Unassembled WGS sequence"/>
</dbReference>
<accession>A0AAW8CVG4</accession>
<proteinExistence type="predicted"/>
<evidence type="ECO:0008006" key="5">
    <source>
        <dbReference type="Google" id="ProtNLM"/>
    </source>
</evidence>
<keyword evidence="2" id="KW-0732">Signal</keyword>
<feature type="region of interest" description="Disordered" evidence="1">
    <location>
        <begin position="33"/>
        <end position="116"/>
    </location>
</feature>
<feature type="compositionally biased region" description="Polar residues" evidence="1">
    <location>
        <begin position="34"/>
        <end position="54"/>
    </location>
</feature>
<evidence type="ECO:0000313" key="3">
    <source>
        <dbReference type="EMBL" id="MDP9892523.1"/>
    </source>
</evidence>
<dbReference type="Pfam" id="PF12266">
    <property type="entry name" value="DUF3613"/>
    <property type="match status" value="1"/>
</dbReference>
<evidence type="ECO:0000256" key="1">
    <source>
        <dbReference type="SAM" id="MobiDB-lite"/>
    </source>
</evidence>
<evidence type="ECO:0000256" key="2">
    <source>
        <dbReference type="SAM" id="SignalP"/>
    </source>
</evidence>
<feature type="signal peptide" evidence="2">
    <location>
        <begin position="1"/>
        <end position="31"/>
    </location>
</feature>
<dbReference type="AlphaFoldDB" id="A0AAW8CVG4"/>
<organism evidence="3 4">
    <name type="scientific">Variovorax boronicumulans</name>
    <dbReference type="NCBI Taxonomy" id="436515"/>
    <lineage>
        <taxon>Bacteria</taxon>
        <taxon>Pseudomonadati</taxon>
        <taxon>Pseudomonadota</taxon>
        <taxon>Betaproteobacteria</taxon>
        <taxon>Burkholderiales</taxon>
        <taxon>Comamonadaceae</taxon>
        <taxon>Variovorax</taxon>
    </lineage>
</organism>
<dbReference type="InterPro" id="IPR022053">
    <property type="entry name" value="DUF3613"/>
</dbReference>
<feature type="chain" id="PRO_5043521649" description="DUF3613 domain-containing protein" evidence="2">
    <location>
        <begin position="32"/>
        <end position="147"/>
    </location>
</feature>
<sequence>MKNNESVSRIAHMSTSALATALFLFSATAFAQTPPASGSQGTGVTSNAPSTTGPSKPGAESAMPPAQDAQMASQEEEEFDVAPLQVGDATSNLLAWQRSGEVSSTRPRPIEGNVANRSYERYLKSFEYPIPERFSSSVKSTGGTGGK</sequence>
<protein>
    <recommendedName>
        <fullName evidence="5">DUF3613 domain-containing protein</fullName>
    </recommendedName>
</protein>
<feature type="compositionally biased region" description="Polar residues" evidence="1">
    <location>
        <begin position="88"/>
        <end position="106"/>
    </location>
</feature>
<reference evidence="3" key="1">
    <citation type="submission" date="2023-07" db="EMBL/GenBank/DDBJ databases">
        <title>Sorghum-associated microbial communities from plants grown in Nebraska, USA.</title>
        <authorList>
            <person name="Schachtman D."/>
        </authorList>
    </citation>
    <scope>NUCLEOTIDE SEQUENCE</scope>
    <source>
        <strain evidence="3">DS3754</strain>
    </source>
</reference>
<dbReference type="EMBL" id="JAUSRD010000003">
    <property type="protein sequence ID" value="MDP9892523.1"/>
    <property type="molecule type" value="Genomic_DNA"/>
</dbReference>